<keyword evidence="2" id="KW-1185">Reference proteome</keyword>
<sequence>MIIGTLDTWMRYDLGPAWRAAFAFLANLTPDAATGRHPVPCADAPEGSVYVEVGRYDTRPEGSGRLEAHRRHIDIQYVLSGMEWLDWTPLPGLAALGPYADDRDVRFFSVTGHPCTRVLLQPGTFAALFPEDAHMPGIAVQGGPTAMVKAVAKVRVDALAVAGIPPRGQGG</sequence>
<dbReference type="InterPro" id="IPR004375">
    <property type="entry name" value="NanQ/TabA/YiaL"/>
</dbReference>
<dbReference type="Proteomes" id="UP001194469">
    <property type="component" value="Unassembled WGS sequence"/>
</dbReference>
<name>A0ABS0J733_9BACT</name>
<proteinExistence type="predicted"/>
<dbReference type="PANTHER" id="PTHR34986:SF1">
    <property type="entry name" value="PROTEIN YIAL"/>
    <property type="match status" value="1"/>
</dbReference>
<dbReference type="SUPFAM" id="SSF51197">
    <property type="entry name" value="Clavaminate synthase-like"/>
    <property type="match status" value="1"/>
</dbReference>
<dbReference type="InterPro" id="IPR037012">
    <property type="entry name" value="NanQ/TabA/YiaL_sf"/>
</dbReference>
<protein>
    <submittedName>
        <fullName evidence="1">DUF386 domain-containing protein</fullName>
    </submittedName>
</protein>
<comment type="caution">
    <text evidence="1">The sequence shown here is derived from an EMBL/GenBank/DDBJ whole genome shotgun (WGS) entry which is preliminary data.</text>
</comment>
<reference evidence="1 2" key="1">
    <citation type="submission" date="2019-08" db="EMBL/GenBank/DDBJ databases">
        <authorList>
            <person name="Luo N."/>
        </authorList>
    </citation>
    <scope>NUCLEOTIDE SEQUENCE [LARGE SCALE GENOMIC DNA]</scope>
    <source>
        <strain evidence="1 2">NCIMB 9442</strain>
    </source>
</reference>
<dbReference type="EMBL" id="VRYY01000529">
    <property type="protein sequence ID" value="MBG3878273.1"/>
    <property type="molecule type" value="Genomic_DNA"/>
</dbReference>
<gene>
    <name evidence="1" type="ORF">FVW20_14955</name>
</gene>
<dbReference type="Gene3D" id="2.60.120.370">
    <property type="entry name" value="YhcH/YjgK/YiaL"/>
    <property type="match status" value="1"/>
</dbReference>
<organism evidence="1 2">
    <name type="scientific">Nitratidesulfovibrio oxamicus</name>
    <dbReference type="NCBI Taxonomy" id="32016"/>
    <lineage>
        <taxon>Bacteria</taxon>
        <taxon>Pseudomonadati</taxon>
        <taxon>Thermodesulfobacteriota</taxon>
        <taxon>Desulfovibrionia</taxon>
        <taxon>Desulfovibrionales</taxon>
        <taxon>Desulfovibrionaceae</taxon>
        <taxon>Nitratidesulfovibrio</taxon>
    </lineage>
</organism>
<dbReference type="RefSeq" id="WP_196610227.1">
    <property type="nucleotide sequence ID" value="NZ_VRYY01000529.1"/>
</dbReference>
<dbReference type="PANTHER" id="PTHR34986">
    <property type="entry name" value="EVOLVED BETA-GALACTOSIDASE SUBUNIT BETA"/>
    <property type="match status" value="1"/>
</dbReference>
<evidence type="ECO:0000313" key="2">
    <source>
        <dbReference type="Proteomes" id="UP001194469"/>
    </source>
</evidence>
<dbReference type="Pfam" id="PF04074">
    <property type="entry name" value="DUF386"/>
    <property type="match status" value="1"/>
</dbReference>
<accession>A0ABS0J733</accession>
<dbReference type="NCBIfam" id="TIGR00022">
    <property type="entry name" value="YhcH/YjgK/YiaL family protein"/>
    <property type="match status" value="1"/>
</dbReference>
<evidence type="ECO:0000313" key="1">
    <source>
        <dbReference type="EMBL" id="MBG3878273.1"/>
    </source>
</evidence>